<keyword evidence="1" id="KW-0812">Transmembrane</keyword>
<evidence type="ECO:0000313" key="2">
    <source>
        <dbReference type="EMBL" id="CAF5185322.1"/>
    </source>
</evidence>
<feature type="transmembrane region" description="Helical" evidence="1">
    <location>
        <begin position="7"/>
        <end position="30"/>
    </location>
</feature>
<keyword evidence="1" id="KW-1133">Transmembrane helix</keyword>
<dbReference type="EMBL" id="CAJOBI010321163">
    <property type="protein sequence ID" value="CAF5185322.1"/>
    <property type="molecule type" value="Genomic_DNA"/>
</dbReference>
<evidence type="ECO:0000313" key="3">
    <source>
        <dbReference type="Proteomes" id="UP000676336"/>
    </source>
</evidence>
<keyword evidence="1" id="KW-0472">Membrane</keyword>
<proteinExistence type="predicted"/>
<protein>
    <submittedName>
        <fullName evidence="2">Uncharacterized protein</fullName>
    </submittedName>
</protein>
<comment type="caution">
    <text evidence="2">The sequence shown here is derived from an EMBL/GenBank/DDBJ whole genome shotgun (WGS) entry which is preliminary data.</text>
</comment>
<reference evidence="2" key="1">
    <citation type="submission" date="2021-02" db="EMBL/GenBank/DDBJ databases">
        <authorList>
            <person name="Nowell W R."/>
        </authorList>
    </citation>
    <scope>NUCLEOTIDE SEQUENCE</scope>
</reference>
<dbReference type="Proteomes" id="UP000676336">
    <property type="component" value="Unassembled WGS sequence"/>
</dbReference>
<organism evidence="2 3">
    <name type="scientific">Rotaria magnacalcarata</name>
    <dbReference type="NCBI Taxonomy" id="392030"/>
    <lineage>
        <taxon>Eukaryota</taxon>
        <taxon>Metazoa</taxon>
        <taxon>Spiralia</taxon>
        <taxon>Gnathifera</taxon>
        <taxon>Rotifera</taxon>
        <taxon>Eurotatoria</taxon>
        <taxon>Bdelloidea</taxon>
        <taxon>Philodinida</taxon>
        <taxon>Philodinidae</taxon>
        <taxon>Rotaria</taxon>
    </lineage>
</organism>
<sequence>MLTSRYDLYIGIGIGAVTVIIIILVATIIFCQCCVPSSSHQYFGRSVSHYAAINNIDAKNYFKPPQHL</sequence>
<feature type="non-terminal residue" evidence="2">
    <location>
        <position position="68"/>
    </location>
</feature>
<accession>A0A8S3HRW6</accession>
<gene>
    <name evidence="2" type="ORF">SMN809_LOCUS70291</name>
</gene>
<name>A0A8S3HRW6_9BILA</name>
<evidence type="ECO:0000256" key="1">
    <source>
        <dbReference type="SAM" id="Phobius"/>
    </source>
</evidence>
<dbReference type="AlphaFoldDB" id="A0A8S3HRW6"/>